<dbReference type="CDD" id="cd00371">
    <property type="entry name" value="HMA"/>
    <property type="match status" value="1"/>
</dbReference>
<sequence length="67" mass="7468">MKKKLIAQNCAAKMEAEIQKIPGVLNASVNFLLQKITIEADEKCFDEILQKAIATCKKVEPDCQIFA</sequence>
<organism evidence="2 3">
    <name type="scientific">Hallerella porci</name>
    <dbReference type="NCBI Taxonomy" id="1945871"/>
    <lineage>
        <taxon>Bacteria</taxon>
        <taxon>Pseudomonadati</taxon>
        <taxon>Fibrobacterota</taxon>
        <taxon>Fibrobacteria</taxon>
        <taxon>Fibrobacterales</taxon>
        <taxon>Fibrobacteraceae</taxon>
        <taxon>Hallerella</taxon>
    </lineage>
</organism>
<evidence type="ECO:0000313" key="2">
    <source>
        <dbReference type="EMBL" id="PWK99166.1"/>
    </source>
</evidence>
<dbReference type="SUPFAM" id="SSF55008">
    <property type="entry name" value="HMA, heavy metal-associated domain"/>
    <property type="match status" value="1"/>
</dbReference>
<dbReference type="Gene3D" id="3.30.70.100">
    <property type="match status" value="1"/>
</dbReference>
<evidence type="ECO:0000313" key="3">
    <source>
        <dbReference type="Proteomes" id="UP000245523"/>
    </source>
</evidence>
<name>A0ABX5LPH2_9BACT</name>
<protein>
    <submittedName>
        <fullName evidence="2">Heavy-metal-associated domain-containing protein</fullName>
    </submittedName>
</protein>
<evidence type="ECO:0000259" key="1">
    <source>
        <dbReference type="Pfam" id="PF00403"/>
    </source>
</evidence>
<keyword evidence="3" id="KW-1185">Reference proteome</keyword>
<proteinExistence type="predicted"/>
<dbReference type="RefSeq" id="WP_109587494.1">
    <property type="nucleotide sequence ID" value="NZ_JAXEIU010000011.1"/>
</dbReference>
<dbReference type="Pfam" id="PF00403">
    <property type="entry name" value="HMA"/>
    <property type="match status" value="1"/>
</dbReference>
<dbReference type="EMBL" id="QGHD01000013">
    <property type="protein sequence ID" value="PWK99166.1"/>
    <property type="molecule type" value="Genomic_DNA"/>
</dbReference>
<accession>A0ABX5LPH2</accession>
<feature type="domain" description="HMA" evidence="1">
    <location>
        <begin position="8"/>
        <end position="44"/>
    </location>
</feature>
<reference evidence="2 3" key="1">
    <citation type="submission" date="2018-05" db="EMBL/GenBank/DDBJ databases">
        <title>Animal gut microbial communities from fecal samples from Wisconsin, USA.</title>
        <authorList>
            <person name="Neumann A."/>
        </authorList>
    </citation>
    <scope>NUCLEOTIDE SEQUENCE [LARGE SCALE GENOMIC DNA]</scope>
    <source>
        <strain evidence="2 3">UWS4</strain>
    </source>
</reference>
<dbReference type="Proteomes" id="UP000245523">
    <property type="component" value="Unassembled WGS sequence"/>
</dbReference>
<dbReference type="InterPro" id="IPR006121">
    <property type="entry name" value="HMA_dom"/>
</dbReference>
<gene>
    <name evidence="2" type="ORF">B0H50_11313</name>
</gene>
<comment type="caution">
    <text evidence="2">The sequence shown here is derived from an EMBL/GenBank/DDBJ whole genome shotgun (WGS) entry which is preliminary data.</text>
</comment>
<dbReference type="InterPro" id="IPR036163">
    <property type="entry name" value="HMA_dom_sf"/>
</dbReference>